<dbReference type="OrthoDB" id="8536512at2"/>
<evidence type="ECO:0000313" key="3">
    <source>
        <dbReference type="EMBL" id="TWI90908.1"/>
    </source>
</evidence>
<gene>
    <name evidence="3" type="ORF">LX66_0269</name>
</gene>
<dbReference type="SUPFAM" id="SSF57783">
    <property type="entry name" value="Zinc beta-ribbon"/>
    <property type="match status" value="1"/>
</dbReference>
<protein>
    <submittedName>
        <fullName evidence="3">Toprim domain-containing protein</fullName>
    </submittedName>
</protein>
<evidence type="ECO:0000259" key="2">
    <source>
        <dbReference type="Pfam" id="PF01807"/>
    </source>
</evidence>
<dbReference type="GO" id="GO:0003899">
    <property type="term" value="F:DNA-directed RNA polymerase activity"/>
    <property type="evidence" value="ECO:0007669"/>
    <property type="project" value="InterPro"/>
</dbReference>
<dbReference type="RefSeq" id="WP_145710088.1">
    <property type="nucleotide sequence ID" value="NZ_BAAAFY010000001.1"/>
</dbReference>
<dbReference type="AlphaFoldDB" id="A0A562TCA1"/>
<accession>A0A562TCA1</accession>
<dbReference type="InterPro" id="IPR002694">
    <property type="entry name" value="Znf_CHC2"/>
</dbReference>
<sequence>MKKLMCAEAKQIDLVDYLASLGHRPQKVRNQDYWYLSPLREEKTPSFKVNRQLNVWYDHGTGKGGDLIDFGTLYFGCSVSDLLDRLSHHQPAPSLSLHPPTHASRQHSGPASFAGERKDASGSRIVILDARPLAEPSLLEYLQKRCIPLEIATRFCKEVDFLLYGEKRTVIGFRNNAGGYELRSGNFKGSSSPKDVTFIDNHAGEITVFEGFFSFLSFQTINNNQQDTVSNCLILNSLSFFEKSRPLMEQHGKVHLVLDRDAAGIHHTQKTLQWDRDKYQDRSDFYHGHKDLNEWLVHHHHSQKEPQRLRRRP</sequence>
<dbReference type="GO" id="GO:0003677">
    <property type="term" value="F:DNA binding"/>
    <property type="evidence" value="ECO:0007669"/>
    <property type="project" value="InterPro"/>
</dbReference>
<keyword evidence="4" id="KW-1185">Reference proteome</keyword>
<feature type="region of interest" description="Disordered" evidence="1">
    <location>
        <begin position="91"/>
        <end position="118"/>
    </location>
</feature>
<dbReference type="GO" id="GO:0008270">
    <property type="term" value="F:zinc ion binding"/>
    <property type="evidence" value="ECO:0007669"/>
    <property type="project" value="InterPro"/>
</dbReference>
<reference evidence="3 4" key="1">
    <citation type="journal article" date="2013" name="Stand. Genomic Sci.">
        <title>Genomic Encyclopedia of Type Strains, Phase I: The one thousand microbial genomes (KMG-I) project.</title>
        <authorList>
            <person name="Kyrpides N.C."/>
            <person name="Woyke T."/>
            <person name="Eisen J.A."/>
            <person name="Garrity G."/>
            <person name="Lilburn T.G."/>
            <person name="Beck B.J."/>
            <person name="Whitman W.B."/>
            <person name="Hugenholtz P."/>
            <person name="Klenk H.P."/>
        </authorList>
    </citation>
    <scope>NUCLEOTIDE SEQUENCE [LARGE SCALE GENOMIC DNA]</scope>
    <source>
        <strain evidence="3 4">DSM 13484</strain>
    </source>
</reference>
<organism evidence="3 4">
    <name type="scientific">Chitinophaga japonensis</name>
    <name type="common">Flexibacter japonensis</name>
    <dbReference type="NCBI Taxonomy" id="104662"/>
    <lineage>
        <taxon>Bacteria</taxon>
        <taxon>Pseudomonadati</taxon>
        <taxon>Bacteroidota</taxon>
        <taxon>Chitinophagia</taxon>
        <taxon>Chitinophagales</taxon>
        <taxon>Chitinophagaceae</taxon>
        <taxon>Chitinophaga</taxon>
    </lineage>
</organism>
<dbReference type="Pfam" id="PF13155">
    <property type="entry name" value="Toprim_2"/>
    <property type="match status" value="1"/>
</dbReference>
<dbReference type="EMBL" id="VLLG01000002">
    <property type="protein sequence ID" value="TWI90908.1"/>
    <property type="molecule type" value="Genomic_DNA"/>
</dbReference>
<dbReference type="Proteomes" id="UP000316778">
    <property type="component" value="Unassembled WGS sequence"/>
</dbReference>
<proteinExistence type="predicted"/>
<dbReference type="Gene3D" id="3.40.1360.10">
    <property type="match status" value="1"/>
</dbReference>
<evidence type="ECO:0000256" key="1">
    <source>
        <dbReference type="SAM" id="MobiDB-lite"/>
    </source>
</evidence>
<dbReference type="Pfam" id="PF01807">
    <property type="entry name" value="Zn_ribbon_DnaG"/>
    <property type="match status" value="1"/>
</dbReference>
<comment type="caution">
    <text evidence="3">The sequence shown here is derived from an EMBL/GenBank/DDBJ whole genome shotgun (WGS) entry which is preliminary data.</text>
</comment>
<feature type="domain" description="Zinc finger CHC2-type" evidence="2">
    <location>
        <begin position="27"/>
        <end position="84"/>
    </location>
</feature>
<dbReference type="InterPro" id="IPR036977">
    <property type="entry name" value="DNA_primase_Znf_CHC2"/>
</dbReference>
<name>A0A562TCA1_CHIJA</name>
<dbReference type="GO" id="GO:0006260">
    <property type="term" value="P:DNA replication"/>
    <property type="evidence" value="ECO:0007669"/>
    <property type="project" value="InterPro"/>
</dbReference>
<dbReference type="Gene3D" id="3.90.580.10">
    <property type="entry name" value="Zinc finger, CHC2-type domain"/>
    <property type="match status" value="1"/>
</dbReference>
<evidence type="ECO:0000313" key="4">
    <source>
        <dbReference type="Proteomes" id="UP000316778"/>
    </source>
</evidence>